<dbReference type="Proteomes" id="UP000029046">
    <property type="component" value="Unassembled WGS sequence"/>
</dbReference>
<dbReference type="RefSeq" id="WP_156098658.1">
    <property type="nucleotide sequence ID" value="NZ_JGYX01000002.1"/>
</dbReference>
<feature type="transmembrane region" description="Helical" evidence="5">
    <location>
        <begin position="186"/>
        <end position="205"/>
    </location>
</feature>
<proteinExistence type="predicted"/>
<organism evidence="7 8">
    <name type="scientific">Bifidobacterium pullorum subsp. gallinarum</name>
    <dbReference type="NCBI Taxonomy" id="78344"/>
    <lineage>
        <taxon>Bacteria</taxon>
        <taxon>Bacillati</taxon>
        <taxon>Actinomycetota</taxon>
        <taxon>Actinomycetes</taxon>
        <taxon>Bifidobacteriales</taxon>
        <taxon>Bifidobacteriaceae</taxon>
        <taxon>Bifidobacterium</taxon>
    </lineage>
</organism>
<evidence type="ECO:0000259" key="6">
    <source>
        <dbReference type="Pfam" id="PF04932"/>
    </source>
</evidence>
<feature type="domain" description="O-antigen ligase-related" evidence="6">
    <location>
        <begin position="60"/>
        <end position="198"/>
    </location>
</feature>
<feature type="transmembrane region" description="Helical" evidence="5">
    <location>
        <begin position="100"/>
        <end position="119"/>
    </location>
</feature>
<comment type="subcellular location">
    <subcellularLocation>
        <location evidence="1">Membrane</location>
        <topology evidence="1">Multi-pass membrane protein</topology>
    </subcellularLocation>
</comment>
<evidence type="ECO:0000313" key="8">
    <source>
        <dbReference type="Proteomes" id="UP000029046"/>
    </source>
</evidence>
<reference evidence="7 8" key="1">
    <citation type="submission" date="2014-03" db="EMBL/GenBank/DDBJ databases">
        <title>Genomics of Bifidobacteria.</title>
        <authorList>
            <person name="Ventura M."/>
            <person name="Milani C."/>
            <person name="Lugli G.A."/>
        </authorList>
    </citation>
    <scope>NUCLEOTIDE SEQUENCE [LARGE SCALE GENOMIC DNA]</scope>
    <source>
        <strain evidence="7 8">LMG 11586</strain>
    </source>
</reference>
<dbReference type="eggNOG" id="ENOG5030HZ8">
    <property type="taxonomic scope" value="Bacteria"/>
</dbReference>
<keyword evidence="8" id="KW-1185">Reference proteome</keyword>
<feature type="transmembrane region" description="Helical" evidence="5">
    <location>
        <begin position="56"/>
        <end position="88"/>
    </location>
</feature>
<name>A0A087ARN2_9BIFI</name>
<keyword evidence="3 5" id="KW-1133">Transmembrane helix</keyword>
<protein>
    <recommendedName>
        <fullName evidence="6">O-antigen ligase-related domain-containing protein</fullName>
    </recommendedName>
</protein>
<comment type="caution">
    <text evidence="7">The sequence shown here is derived from an EMBL/GenBank/DDBJ whole genome shotgun (WGS) entry which is preliminary data.</text>
</comment>
<dbReference type="AlphaFoldDB" id="A0A087ARN2"/>
<evidence type="ECO:0000256" key="3">
    <source>
        <dbReference type="ARBA" id="ARBA00022989"/>
    </source>
</evidence>
<sequence length="265" mass="29971">MGVLNLYKTVVIKGNYSTIGYGLGFSHPNRLAYGFVYLLFTYIAFVGKSFNKKDYICITFGLIVCYAITQSRTAILCVVSILLLVTLVKSRFLNKNIKRLVAFLGYVCPPLCVFISIGVPQLMLSSNHNLRILADLIDKLFSGRFKLISRTFKYYDMTLFGGVNSFDILDRIYKYSTVDNGYIRFLYAYGIVGLFVYIVLTLLTVNALSKHGNYLFVSLIIVTSFWGISENVLMSVGFNITVLFWSVLLRRTSTNEKMISTCSLS</sequence>
<keyword evidence="2 5" id="KW-0812">Transmembrane</keyword>
<feature type="transmembrane region" description="Helical" evidence="5">
    <location>
        <begin position="234"/>
        <end position="250"/>
    </location>
</feature>
<accession>A0A087ARN2</accession>
<evidence type="ECO:0000256" key="2">
    <source>
        <dbReference type="ARBA" id="ARBA00022692"/>
    </source>
</evidence>
<feature type="transmembrane region" description="Helical" evidence="5">
    <location>
        <begin position="31"/>
        <end position="50"/>
    </location>
</feature>
<evidence type="ECO:0000313" key="7">
    <source>
        <dbReference type="EMBL" id="KFI61432.1"/>
    </source>
</evidence>
<dbReference type="OrthoDB" id="1995052at2"/>
<evidence type="ECO:0000256" key="4">
    <source>
        <dbReference type="ARBA" id="ARBA00023136"/>
    </source>
</evidence>
<dbReference type="InterPro" id="IPR007016">
    <property type="entry name" value="O-antigen_ligase-rel_domated"/>
</dbReference>
<dbReference type="GO" id="GO:0016020">
    <property type="term" value="C:membrane"/>
    <property type="evidence" value="ECO:0007669"/>
    <property type="project" value="UniProtKB-SubCell"/>
</dbReference>
<evidence type="ECO:0000256" key="1">
    <source>
        <dbReference type="ARBA" id="ARBA00004141"/>
    </source>
</evidence>
<gene>
    <name evidence="7" type="ORF">BIGA_0886</name>
</gene>
<keyword evidence="4 5" id="KW-0472">Membrane</keyword>
<dbReference type="EMBL" id="JGYX01000002">
    <property type="protein sequence ID" value="KFI61432.1"/>
    <property type="molecule type" value="Genomic_DNA"/>
</dbReference>
<evidence type="ECO:0000256" key="5">
    <source>
        <dbReference type="SAM" id="Phobius"/>
    </source>
</evidence>
<dbReference type="Pfam" id="PF04932">
    <property type="entry name" value="Wzy_C"/>
    <property type="match status" value="1"/>
</dbReference>